<evidence type="ECO:0000256" key="7">
    <source>
        <dbReference type="ARBA" id="ARBA00023128"/>
    </source>
</evidence>
<keyword evidence="8" id="KW-0755">Steroidogenesis</keyword>
<dbReference type="PROSITE" id="PS50848">
    <property type="entry name" value="START"/>
    <property type="match status" value="1"/>
</dbReference>
<proteinExistence type="predicted"/>
<protein>
    <recommendedName>
        <fullName evidence="9">START domain-containing protein 1</fullName>
    </recommendedName>
</protein>
<organism evidence="11 12">
    <name type="scientific">Geotrypetes seraphini</name>
    <name type="common">Gaboon caecilian</name>
    <name type="synonym">Caecilia seraphini</name>
    <dbReference type="NCBI Taxonomy" id="260995"/>
    <lineage>
        <taxon>Eukaryota</taxon>
        <taxon>Metazoa</taxon>
        <taxon>Chordata</taxon>
        <taxon>Craniata</taxon>
        <taxon>Vertebrata</taxon>
        <taxon>Euteleostomi</taxon>
        <taxon>Amphibia</taxon>
        <taxon>Gymnophiona</taxon>
        <taxon>Geotrypetes</taxon>
    </lineage>
</organism>
<dbReference type="KEGG" id="gsh:117360104"/>
<dbReference type="PRINTS" id="PR00978">
    <property type="entry name" value="STARPROTEIN"/>
</dbReference>
<accession>A0A6P8QR67</accession>
<dbReference type="GO" id="GO:0032367">
    <property type="term" value="P:intracellular cholesterol transport"/>
    <property type="evidence" value="ECO:0007669"/>
    <property type="project" value="TreeGrafter"/>
</dbReference>
<dbReference type="GO" id="GO:0050810">
    <property type="term" value="P:regulation of steroid biosynthetic process"/>
    <property type="evidence" value="ECO:0007669"/>
    <property type="project" value="TreeGrafter"/>
</dbReference>
<dbReference type="Gene3D" id="3.30.530.20">
    <property type="match status" value="1"/>
</dbReference>
<dbReference type="SUPFAM" id="SSF55961">
    <property type="entry name" value="Bet v1-like"/>
    <property type="match status" value="1"/>
</dbReference>
<dbReference type="AlphaFoldDB" id="A0A6P8QR67"/>
<dbReference type="GO" id="GO:0120020">
    <property type="term" value="F:cholesterol transfer activity"/>
    <property type="evidence" value="ECO:0007669"/>
    <property type="project" value="InterPro"/>
</dbReference>
<evidence type="ECO:0000259" key="10">
    <source>
        <dbReference type="PROSITE" id="PS50848"/>
    </source>
</evidence>
<dbReference type="PANTHER" id="PTHR46489">
    <property type="entry name" value="STEROIDOGENIC ACUTE REGULATORY PROTEIN, MITOCHONDRIAL"/>
    <property type="match status" value="1"/>
</dbReference>
<evidence type="ECO:0000313" key="11">
    <source>
        <dbReference type="Proteomes" id="UP000515159"/>
    </source>
</evidence>
<keyword evidence="6" id="KW-0446">Lipid-binding</keyword>
<dbReference type="InterPro" id="IPR000799">
    <property type="entry name" value="StAR-like"/>
</dbReference>
<dbReference type="InterPro" id="IPR023393">
    <property type="entry name" value="START-like_dom_sf"/>
</dbReference>
<evidence type="ECO:0000256" key="2">
    <source>
        <dbReference type="ARBA" id="ARBA00004731"/>
    </source>
</evidence>
<feature type="domain" description="START" evidence="10">
    <location>
        <begin position="102"/>
        <end position="296"/>
    </location>
</feature>
<keyword evidence="11" id="KW-1185">Reference proteome</keyword>
<evidence type="ECO:0000256" key="6">
    <source>
        <dbReference type="ARBA" id="ARBA00023121"/>
    </source>
</evidence>
<evidence type="ECO:0000256" key="8">
    <source>
        <dbReference type="ARBA" id="ARBA00023250"/>
    </source>
</evidence>
<evidence type="ECO:0000256" key="9">
    <source>
        <dbReference type="ARBA" id="ARBA00032620"/>
    </source>
</evidence>
<name>A0A6P8QR67_GEOSA</name>
<dbReference type="InParanoid" id="A0A6P8QR67"/>
<evidence type="ECO:0000256" key="5">
    <source>
        <dbReference type="ARBA" id="ARBA00023055"/>
    </source>
</evidence>
<keyword evidence="7" id="KW-0496">Mitochondrion</keyword>
<dbReference type="Pfam" id="PF01852">
    <property type="entry name" value="START"/>
    <property type="match status" value="1"/>
</dbReference>
<dbReference type="Proteomes" id="UP000515159">
    <property type="component" value="Chromosome 4"/>
</dbReference>
<keyword evidence="4" id="KW-0813">Transport</keyword>
<dbReference type="GeneID" id="117360104"/>
<dbReference type="InterPro" id="IPR002913">
    <property type="entry name" value="START_lipid-bd_dom"/>
</dbReference>
<evidence type="ECO:0000256" key="1">
    <source>
        <dbReference type="ARBA" id="ARBA00004173"/>
    </source>
</evidence>
<evidence type="ECO:0000256" key="4">
    <source>
        <dbReference type="ARBA" id="ARBA00022448"/>
    </source>
</evidence>
<comment type="subcellular location">
    <subcellularLocation>
        <location evidence="1">Mitochondrion</location>
    </subcellularLocation>
</comment>
<dbReference type="GO" id="GO:0015485">
    <property type="term" value="F:cholesterol binding"/>
    <property type="evidence" value="ECO:0007669"/>
    <property type="project" value="InterPro"/>
</dbReference>
<evidence type="ECO:0000313" key="12">
    <source>
        <dbReference type="RefSeq" id="XP_033799664.1"/>
    </source>
</evidence>
<reference evidence="12" key="1">
    <citation type="submission" date="2025-08" db="UniProtKB">
        <authorList>
            <consortium name="RefSeq"/>
        </authorList>
    </citation>
    <scope>IDENTIFICATION</scope>
</reference>
<dbReference type="RefSeq" id="XP_033799664.1">
    <property type="nucleotide sequence ID" value="XM_033943773.1"/>
</dbReference>
<evidence type="ECO:0000256" key="3">
    <source>
        <dbReference type="ARBA" id="ARBA00011279"/>
    </source>
</evidence>
<dbReference type="InterPro" id="IPR029866">
    <property type="entry name" value="StAR"/>
</dbReference>
<sequence>MLPATFKLCCGISHEHLRQVTGLKRTAVAVLGQNMTKLMFKESHCLFPDILHHIQKIVRKDIGTEQDSYLDSHWVSSSADLAYVKHGEATLQCAMGILQQLEGWKVEVHQENGISVQSTFLPKLGKVFRAEAVVDFPADQLHSHLFDKMEEMNDWNHVSHVEVLQRIGKDTLVTHEIAQSPGNLIDQRDFVSVHHSKRRGSTIYVVGTATYSDLMPPQKGLIRAETGLTCFVLKPLENDKKKTKFTWLLSTDLKVCSSSRAREKGWIPKPIISCAMSHTQINFINHLRRHLATSAVQPELQQDGVFHCTTV</sequence>
<dbReference type="UniPathway" id="UPA00296"/>
<comment type="pathway">
    <text evidence="2">Steroid metabolism; cholesterol metabolism.</text>
</comment>
<dbReference type="GO" id="GO:0008203">
    <property type="term" value="P:cholesterol metabolic process"/>
    <property type="evidence" value="ECO:0007669"/>
    <property type="project" value="UniProtKB-UniPathway"/>
</dbReference>
<keyword evidence="5" id="KW-0445">Lipid transport</keyword>
<dbReference type="OrthoDB" id="74575at2759"/>
<dbReference type="SMART" id="SM00234">
    <property type="entry name" value="START"/>
    <property type="match status" value="1"/>
</dbReference>
<gene>
    <name evidence="12" type="primary">LOC117360104</name>
</gene>
<dbReference type="PANTHER" id="PTHR46489:SF5">
    <property type="entry name" value="START DOMAIN-CONTAINING PROTEIN 1"/>
    <property type="match status" value="1"/>
</dbReference>
<dbReference type="GO" id="GO:0005739">
    <property type="term" value="C:mitochondrion"/>
    <property type="evidence" value="ECO:0007669"/>
    <property type="project" value="UniProtKB-SubCell"/>
</dbReference>
<comment type="subunit">
    <text evidence="3">May interact with TSPO.</text>
</comment>
<dbReference type="GO" id="GO:0006694">
    <property type="term" value="P:steroid biosynthetic process"/>
    <property type="evidence" value="ECO:0007669"/>
    <property type="project" value="UniProtKB-KW"/>
</dbReference>